<dbReference type="AlphaFoldDB" id="A0A4R6QB01"/>
<feature type="transmembrane region" description="Helical" evidence="1">
    <location>
        <begin position="12"/>
        <end position="35"/>
    </location>
</feature>
<keyword evidence="1" id="KW-1133">Transmembrane helix</keyword>
<sequence length="40" mass="4485">MNKKKRYVWHPPTWMQATAVIIAVIVVAGFITGLVDPYGL</sequence>
<protein>
    <submittedName>
        <fullName evidence="2">Uncharacterized protein</fullName>
    </submittedName>
</protein>
<keyword evidence="3" id="KW-1185">Reference proteome</keyword>
<proteinExistence type="predicted"/>
<keyword evidence="1" id="KW-0472">Membrane</keyword>
<evidence type="ECO:0000313" key="2">
    <source>
        <dbReference type="EMBL" id="TDP59818.1"/>
    </source>
</evidence>
<evidence type="ECO:0000313" key="3">
    <source>
        <dbReference type="Proteomes" id="UP000295500"/>
    </source>
</evidence>
<dbReference type="RefSeq" id="WP_279222015.1">
    <property type="nucleotide sequence ID" value="NZ_SNXO01000002.1"/>
</dbReference>
<dbReference type="Proteomes" id="UP000295500">
    <property type="component" value="Unassembled WGS sequence"/>
</dbReference>
<dbReference type="EMBL" id="SNXO01000002">
    <property type="protein sequence ID" value="TDP59818.1"/>
    <property type="molecule type" value="Genomic_DNA"/>
</dbReference>
<name>A0A4R6QB01_9FIRM</name>
<comment type="caution">
    <text evidence="2">The sequence shown here is derived from an EMBL/GenBank/DDBJ whole genome shotgun (WGS) entry which is preliminary data.</text>
</comment>
<reference evidence="2 3" key="1">
    <citation type="submission" date="2019-03" db="EMBL/GenBank/DDBJ databases">
        <title>Genomic Encyclopedia of Type Strains, Phase IV (KMG-IV): sequencing the most valuable type-strain genomes for metagenomic binning, comparative biology and taxonomic classification.</title>
        <authorList>
            <person name="Goeker M."/>
        </authorList>
    </citation>
    <scope>NUCLEOTIDE SEQUENCE [LARGE SCALE GENOMIC DNA]</scope>
    <source>
        <strain evidence="2 3">DSM 28287</strain>
    </source>
</reference>
<keyword evidence="1" id="KW-0812">Transmembrane</keyword>
<evidence type="ECO:0000256" key="1">
    <source>
        <dbReference type="SAM" id="Phobius"/>
    </source>
</evidence>
<organism evidence="2 3">
    <name type="scientific">Aminicella lysinilytica</name>
    <dbReference type="NCBI Taxonomy" id="433323"/>
    <lineage>
        <taxon>Bacteria</taxon>
        <taxon>Bacillati</taxon>
        <taxon>Bacillota</taxon>
        <taxon>Clostridia</taxon>
        <taxon>Peptostreptococcales</taxon>
        <taxon>Anaerovoracaceae</taxon>
        <taxon>Aminicella</taxon>
    </lineage>
</organism>
<accession>A0A4R6QB01</accession>
<gene>
    <name evidence="2" type="ORF">EV211_10260</name>
</gene>